<sequence length="690" mass="75594">MVRGDKPKGHPHSSIHPPQTPTNPTTRRELVISRAATTTKAKKRAQSPSDSVQSSFRSRRSNVDSEWRQQPTLTQIDFVTRTQESASNEELDYIQDNDDKPTRQKENEVIELDDDSEGDDATFRPTPLPRVRRARAIRFDDEVRSISGQSRSRAKSTSGHTEKGGKKRKSSTKGSGKKGTAKSNLKPGKKDKTLTQMDFVRRFCVIDSSDDDLNLNYIGDNAKENAELGASKLDSEDVNATPKKEQLSSCGPPEKKRKLNDHADAANENGAAVTGADGVGASQKAPLPAPVTPQKSRRTEIPSSQSPESPGFALISSSQFTKATAARSPLRFMSPNSTHSPSKARHRSTSKFSHSPVGVSLHTDSRGDDTVLPPLHRDRAKLSVSPSEPKLKQESPQYMSAEKQPVVKPREEPVSAAGNNTPIATGKVVIYETDAETDYSDLEEDTMLHGSDSGHTTTENSELGNATDSGPNPDVYNSDDLLPPQVPNSGTDLEGGDTYTSDFNASSQASIYYKRQLRSTQFPEGPVPLLNTQKLIELFPRYDSTQQTRVQISSLPPSPAKENVHHHSSPQTPKYTFTQTQTQTQSQSEQRRILSTQLVPESSPLVPCTDVRNFTNNTESQSDHPVVLVESSQPVDKLHRRANPNQGTSQNGVIPASRWLTDSVMESIPPPPPWISSQDSIGEPYSLPES</sequence>
<evidence type="ECO:0000256" key="1">
    <source>
        <dbReference type="SAM" id="MobiDB-lite"/>
    </source>
</evidence>
<evidence type="ECO:0000313" key="3">
    <source>
        <dbReference type="Proteomes" id="UP001583193"/>
    </source>
</evidence>
<comment type="caution">
    <text evidence="2">The sequence shown here is derived from an EMBL/GenBank/DDBJ whole genome shotgun (WGS) entry which is preliminary data.</text>
</comment>
<feature type="compositionally biased region" description="Basic residues" evidence="1">
    <location>
        <begin position="165"/>
        <end position="180"/>
    </location>
</feature>
<reference evidence="2 3" key="1">
    <citation type="journal article" date="2024" name="IMA Fungus">
        <title>IMA Genome - F19 : A genome assembly and annotation guide to empower mycologists, including annotated draft genome sequences of Ceratocystis pirilliformis, Diaporthe australafricana, Fusarium ophioides, Paecilomyces lecythidis, and Sporothrix stenoceras.</title>
        <authorList>
            <person name="Aylward J."/>
            <person name="Wilson A.M."/>
            <person name="Visagie C.M."/>
            <person name="Spraker J."/>
            <person name="Barnes I."/>
            <person name="Buitendag C."/>
            <person name="Ceriani C."/>
            <person name="Del Mar Angel L."/>
            <person name="du Plessis D."/>
            <person name="Fuchs T."/>
            <person name="Gasser K."/>
            <person name="Kramer D."/>
            <person name="Li W."/>
            <person name="Munsamy K."/>
            <person name="Piso A."/>
            <person name="Price J.L."/>
            <person name="Sonnekus B."/>
            <person name="Thomas C."/>
            <person name="van der Nest A."/>
            <person name="van Dijk A."/>
            <person name="van Heerden A."/>
            <person name="van Vuuren N."/>
            <person name="Yilmaz N."/>
            <person name="Duong T.A."/>
            <person name="van der Merwe N.A."/>
            <person name="Wingfield M.J."/>
            <person name="Wingfield B.D."/>
        </authorList>
    </citation>
    <scope>NUCLEOTIDE SEQUENCE [LARGE SCALE GENOMIC DNA]</scope>
    <source>
        <strain evidence="2 3">CMW 18167</strain>
    </source>
</reference>
<dbReference type="EMBL" id="JAVDPF010000006">
    <property type="protein sequence ID" value="KAL1882609.1"/>
    <property type="molecule type" value="Genomic_DNA"/>
</dbReference>
<feature type="compositionally biased region" description="Low complexity" evidence="1">
    <location>
        <begin position="270"/>
        <end position="281"/>
    </location>
</feature>
<feature type="compositionally biased region" description="Polar residues" evidence="1">
    <location>
        <begin position="68"/>
        <end position="86"/>
    </location>
</feature>
<feature type="compositionally biased region" description="Low complexity" evidence="1">
    <location>
        <begin position="571"/>
        <end position="587"/>
    </location>
</feature>
<feature type="compositionally biased region" description="Polar residues" evidence="1">
    <location>
        <begin position="643"/>
        <end position="652"/>
    </location>
</feature>
<feature type="region of interest" description="Disordered" evidence="1">
    <location>
        <begin position="229"/>
        <end position="503"/>
    </location>
</feature>
<feature type="region of interest" description="Disordered" evidence="1">
    <location>
        <begin position="547"/>
        <end position="592"/>
    </location>
</feature>
<name>A0ABR3Y302_9EURO</name>
<feature type="compositionally biased region" description="Polar residues" evidence="1">
    <location>
        <begin position="46"/>
        <end position="56"/>
    </location>
</feature>
<feature type="compositionally biased region" description="Polar residues" evidence="1">
    <location>
        <begin position="453"/>
        <end position="470"/>
    </location>
</feature>
<evidence type="ECO:0000313" key="2">
    <source>
        <dbReference type="EMBL" id="KAL1882609.1"/>
    </source>
</evidence>
<feature type="compositionally biased region" description="Basic and acidic residues" evidence="1">
    <location>
        <begin position="363"/>
        <end position="381"/>
    </location>
</feature>
<dbReference type="Proteomes" id="UP001583193">
    <property type="component" value="Unassembled WGS sequence"/>
</dbReference>
<proteinExistence type="predicted"/>
<feature type="compositionally biased region" description="Acidic residues" evidence="1">
    <location>
        <begin position="109"/>
        <end position="120"/>
    </location>
</feature>
<keyword evidence="3" id="KW-1185">Reference proteome</keyword>
<feature type="region of interest" description="Disordered" evidence="1">
    <location>
        <begin position="1"/>
        <end position="193"/>
    </location>
</feature>
<feature type="compositionally biased region" description="Polar residues" evidence="1">
    <location>
        <begin position="146"/>
        <end position="159"/>
    </location>
</feature>
<feature type="compositionally biased region" description="Basic and acidic residues" evidence="1">
    <location>
        <begin position="97"/>
        <end position="108"/>
    </location>
</feature>
<feature type="compositionally biased region" description="Acidic residues" evidence="1">
    <location>
        <begin position="433"/>
        <end position="445"/>
    </location>
</feature>
<feature type="region of interest" description="Disordered" evidence="1">
    <location>
        <begin position="634"/>
        <end position="690"/>
    </location>
</feature>
<accession>A0ABR3Y302</accession>
<gene>
    <name evidence="2" type="ORF">Plec18167_003026</name>
</gene>
<organism evidence="2 3">
    <name type="scientific">Paecilomyces lecythidis</name>
    <dbReference type="NCBI Taxonomy" id="3004212"/>
    <lineage>
        <taxon>Eukaryota</taxon>
        <taxon>Fungi</taxon>
        <taxon>Dikarya</taxon>
        <taxon>Ascomycota</taxon>
        <taxon>Pezizomycotina</taxon>
        <taxon>Eurotiomycetes</taxon>
        <taxon>Eurotiomycetidae</taxon>
        <taxon>Eurotiales</taxon>
        <taxon>Thermoascaceae</taxon>
        <taxon>Paecilomyces</taxon>
    </lineage>
</organism>
<feature type="compositionally biased region" description="Acidic residues" evidence="1">
    <location>
        <begin position="87"/>
        <end position="96"/>
    </location>
</feature>
<protein>
    <submittedName>
        <fullName evidence="2">Uncharacterized protein</fullName>
    </submittedName>
</protein>